<dbReference type="InterPro" id="IPR015422">
    <property type="entry name" value="PyrdxlP-dep_Trfase_small"/>
</dbReference>
<evidence type="ECO:0000256" key="6">
    <source>
        <dbReference type="ARBA" id="ARBA00023235"/>
    </source>
</evidence>
<name>A0A7J6NSV1_PEROL</name>
<evidence type="ECO:0000256" key="1">
    <source>
        <dbReference type="ARBA" id="ARBA00000971"/>
    </source>
</evidence>
<dbReference type="InterPro" id="IPR002130">
    <property type="entry name" value="Cyclophilin-type_PPIase_dom"/>
</dbReference>
<dbReference type="InterPro" id="IPR007545">
    <property type="entry name" value="LOR/SDH_bifunc_enz_cons_dom"/>
</dbReference>
<keyword evidence="5" id="KW-0697">Rotamase</keyword>
<dbReference type="Gene3D" id="3.40.640.10">
    <property type="entry name" value="Type I PLP-dependent aspartate aminotransferase-like (Major domain)"/>
    <property type="match status" value="1"/>
</dbReference>
<dbReference type="OrthoDB" id="10260828at2759"/>
<feature type="region of interest" description="Disordered" evidence="7">
    <location>
        <begin position="902"/>
        <end position="960"/>
    </location>
</feature>
<evidence type="ECO:0000313" key="9">
    <source>
        <dbReference type="EMBL" id="KAF4686690.1"/>
    </source>
</evidence>
<dbReference type="InterPro" id="IPR029000">
    <property type="entry name" value="Cyclophilin-like_dom_sf"/>
</dbReference>
<dbReference type="EMBL" id="JABANP010000212">
    <property type="protein sequence ID" value="KAF4686690.1"/>
    <property type="molecule type" value="Genomic_DNA"/>
</dbReference>
<evidence type="ECO:0000259" key="8">
    <source>
        <dbReference type="PROSITE" id="PS50072"/>
    </source>
</evidence>
<feature type="region of interest" description="Disordered" evidence="7">
    <location>
        <begin position="846"/>
        <end position="873"/>
    </location>
</feature>
<comment type="caution">
    <text evidence="9">The sequence shown here is derived from an EMBL/GenBank/DDBJ whole genome shotgun (WGS) entry which is preliminary data.</text>
</comment>
<evidence type="ECO:0000256" key="2">
    <source>
        <dbReference type="ARBA" id="ARBA00013194"/>
    </source>
</evidence>
<dbReference type="Pfam" id="PF00160">
    <property type="entry name" value="Pro_isomerase"/>
    <property type="match status" value="1"/>
</dbReference>
<dbReference type="GO" id="GO:0005737">
    <property type="term" value="C:cytoplasm"/>
    <property type="evidence" value="ECO:0007669"/>
    <property type="project" value="TreeGrafter"/>
</dbReference>
<feature type="compositionally biased region" description="Low complexity" evidence="7">
    <location>
        <begin position="939"/>
        <end position="960"/>
    </location>
</feature>
<dbReference type="PRINTS" id="PR00153">
    <property type="entry name" value="CSAPPISMRASE"/>
</dbReference>
<gene>
    <name evidence="9" type="ORF">FOZ60_004969</name>
</gene>
<dbReference type="InterPro" id="IPR005814">
    <property type="entry name" value="Aminotrans_3"/>
</dbReference>
<dbReference type="GO" id="GO:0008483">
    <property type="term" value="F:transaminase activity"/>
    <property type="evidence" value="ECO:0007669"/>
    <property type="project" value="InterPro"/>
</dbReference>
<dbReference type="Gene3D" id="3.30.70.2690">
    <property type="entry name" value="LOR/SDH bifunctional enzyme, conserved domain"/>
    <property type="match status" value="1"/>
</dbReference>
<dbReference type="FunFam" id="2.40.100.10:FF:000025">
    <property type="entry name" value="Peptidyl-prolyl cis-trans isomerase CYP19-2"/>
    <property type="match status" value="1"/>
</dbReference>
<keyword evidence="3" id="KW-0663">Pyridoxal phosphate</keyword>
<dbReference type="InterPro" id="IPR015424">
    <property type="entry name" value="PyrdxlP-dep_Trfase"/>
</dbReference>
<dbReference type="Pfam" id="PF06658">
    <property type="entry name" value="DUF1168"/>
    <property type="match status" value="1"/>
</dbReference>
<feature type="domain" description="PPIase cyclophilin-type" evidence="8">
    <location>
        <begin position="10"/>
        <end position="180"/>
    </location>
</feature>
<dbReference type="Pfam" id="PF00202">
    <property type="entry name" value="Aminotran_3"/>
    <property type="match status" value="1"/>
</dbReference>
<dbReference type="PROSITE" id="PS50072">
    <property type="entry name" value="CSA_PPIASE_2"/>
    <property type="match status" value="1"/>
</dbReference>
<dbReference type="GO" id="GO:0003755">
    <property type="term" value="F:peptidyl-prolyl cis-trans isomerase activity"/>
    <property type="evidence" value="ECO:0007669"/>
    <property type="project" value="UniProtKB-KW"/>
</dbReference>
<dbReference type="AlphaFoldDB" id="A0A7J6NSV1"/>
<dbReference type="PANTHER" id="PTHR11071">
    <property type="entry name" value="PEPTIDYL-PROLYL CIS-TRANS ISOMERASE"/>
    <property type="match status" value="1"/>
</dbReference>
<accession>A0A7J6NSV1</accession>
<dbReference type="GO" id="GO:0003725">
    <property type="term" value="F:double-stranded RNA binding"/>
    <property type="evidence" value="ECO:0007669"/>
    <property type="project" value="InterPro"/>
</dbReference>
<evidence type="ECO:0000256" key="7">
    <source>
        <dbReference type="SAM" id="MobiDB-lite"/>
    </source>
</evidence>
<feature type="region of interest" description="Disordered" evidence="7">
    <location>
        <begin position="674"/>
        <end position="710"/>
    </location>
</feature>
<dbReference type="InterPro" id="IPR020892">
    <property type="entry name" value="Cyclophilin-type_PPIase_CS"/>
</dbReference>
<sequence>MTVDEEVRVFFDINIGDEYIGRIIFRLYNKDVPIISESFRRLCTGENGISSSCGYKPMHYTNTIFHRIIKGFMCQGGDFENNDGTGGESGYGGKLADEKNGLLLHKHVKRGILSMANSGPDTNGSQFFITFRACPHLDGKHVVFGEVIKGWDVLNIIENDVDTNERDRPLTNVTIMRAAAGPKETIGLSDDIIEKFLGRDHNLTLAIINAHEVWNTLDGNTTYRIPEGQLIKSICEHWCHFYADDTRNPYIPIGGKGPWIITLHGSVIHDNGGYGMLGLGHNPTNVLKAISNDYVMANIMTPSLLQMNVINDIKKEIGHTRSDGCPYHSVLMMNSGSEGNSVADRIMDIHTGQVRNNRPLLGLSLKGSFHGRTFRPAVFSSSCHDTYRKHRCESIITAQSGYSITVTPNDGDELREAFQRAEQEGKFIECVMIEAVMGEGNPGQQIRPEFYALARELTLQHDSILIIDSVQAGFRCMGVLSIVDYPGYQNLPPPDFEVWSKAINGGQYPVSILAMNERASTYYRHGVYGNTMTGNPRACAVTSSVLKEIYNNPHIRRNIIDMGQYAINQYKRLQDKFPHAVVDVSGTGLLYAVHLHKDIPVVAFTGAEHWLRCHGIGVIHGGENALRFTPHFNVTKEEIDIQVAMLGRYLVSIEGHMPILKTMMDRITNNKQHKLATDGSRGQPITAITTQDVSTDKTDAAQDDDLDGGHNDNTTTIILRGHLFDSQLVNSVLDIVEEHKSVAHFSRIRLGSSVNETSEVGIKVTPSDPNTSASSCYTLNDTINEITRAAEKRNFEQLSEGQRYNPVVNSEKDSDAIITRDGNPSIIINVPSSKSSAMESQEAMDNYKNNPKRPVFDRQRSMQGSSAGAGSDFFGKYQKHRTIELERLRKMDEDWDKMQKDLEYHRKREEHIKKDIERTEKRRAKRMKRKQNRQKKNKQQPAAAAASGGAASSSIPPSQG</sequence>
<proteinExistence type="predicted"/>
<keyword evidence="6" id="KW-0413">Isomerase</keyword>
<evidence type="ECO:0000313" key="10">
    <source>
        <dbReference type="Proteomes" id="UP000541610"/>
    </source>
</evidence>
<feature type="compositionally biased region" description="Basic residues" evidence="7">
    <location>
        <begin position="921"/>
        <end position="938"/>
    </location>
</feature>
<reference evidence="9 10" key="1">
    <citation type="submission" date="2020-04" db="EMBL/GenBank/DDBJ databases">
        <title>Perkinsus olseni comparative genomics.</title>
        <authorList>
            <person name="Bogema D.R."/>
        </authorList>
    </citation>
    <scope>NUCLEOTIDE SEQUENCE [LARGE SCALE GENOMIC DNA]</scope>
    <source>
        <strain evidence="9">00978-12</strain>
    </source>
</reference>
<dbReference type="SUPFAM" id="SSF50891">
    <property type="entry name" value="Cyclophilin-like"/>
    <property type="match status" value="1"/>
</dbReference>
<dbReference type="InterPro" id="IPR015421">
    <property type="entry name" value="PyrdxlP-dep_Trfase_major"/>
</dbReference>
<dbReference type="PROSITE" id="PS00170">
    <property type="entry name" value="CSA_PPIASE_1"/>
    <property type="match status" value="1"/>
</dbReference>
<dbReference type="InterPro" id="IPR009548">
    <property type="entry name" value="Prkrip1"/>
</dbReference>
<evidence type="ECO:0000256" key="4">
    <source>
        <dbReference type="ARBA" id="ARBA00023027"/>
    </source>
</evidence>
<dbReference type="Proteomes" id="UP000541610">
    <property type="component" value="Unassembled WGS sequence"/>
</dbReference>
<dbReference type="Pfam" id="PF04455">
    <property type="entry name" value="Saccharop_dh_N"/>
    <property type="match status" value="1"/>
</dbReference>
<dbReference type="EC" id="5.2.1.8" evidence="2"/>
<protein>
    <recommendedName>
        <fullName evidence="2">peptidylprolyl isomerase</fullName>
        <ecNumber evidence="2">5.2.1.8</ecNumber>
    </recommendedName>
</protein>
<evidence type="ECO:0000256" key="5">
    <source>
        <dbReference type="ARBA" id="ARBA00023110"/>
    </source>
</evidence>
<dbReference type="InterPro" id="IPR043009">
    <property type="entry name" value="LOR/SDH_bifunc_enz_cons_dom_sf"/>
</dbReference>
<dbReference type="GO" id="GO:0030170">
    <property type="term" value="F:pyridoxal phosphate binding"/>
    <property type="evidence" value="ECO:0007669"/>
    <property type="project" value="InterPro"/>
</dbReference>
<dbReference type="Gene3D" id="3.90.1150.10">
    <property type="entry name" value="Aspartate Aminotransferase, domain 1"/>
    <property type="match status" value="1"/>
</dbReference>
<dbReference type="GO" id="GO:0016018">
    <property type="term" value="F:cyclosporin A binding"/>
    <property type="evidence" value="ECO:0007669"/>
    <property type="project" value="TreeGrafter"/>
</dbReference>
<comment type="catalytic activity">
    <reaction evidence="1">
        <text>[protein]-peptidylproline (omega=180) = [protein]-peptidylproline (omega=0)</text>
        <dbReference type="Rhea" id="RHEA:16237"/>
        <dbReference type="Rhea" id="RHEA-COMP:10747"/>
        <dbReference type="Rhea" id="RHEA-COMP:10748"/>
        <dbReference type="ChEBI" id="CHEBI:83833"/>
        <dbReference type="ChEBI" id="CHEBI:83834"/>
        <dbReference type="EC" id="5.2.1.8"/>
    </reaction>
</comment>
<dbReference type="SUPFAM" id="SSF53383">
    <property type="entry name" value="PLP-dependent transferases"/>
    <property type="match status" value="1"/>
</dbReference>
<dbReference type="PANTHER" id="PTHR11071:SF561">
    <property type="entry name" value="PEPTIDYL-PROLYL CIS-TRANS ISOMERASE D-RELATED"/>
    <property type="match status" value="1"/>
</dbReference>
<organism evidence="9 10">
    <name type="scientific">Perkinsus olseni</name>
    <name type="common">Perkinsus atlanticus</name>
    <dbReference type="NCBI Taxonomy" id="32597"/>
    <lineage>
        <taxon>Eukaryota</taxon>
        <taxon>Sar</taxon>
        <taxon>Alveolata</taxon>
        <taxon>Perkinsozoa</taxon>
        <taxon>Perkinsea</taxon>
        <taxon>Perkinsida</taxon>
        <taxon>Perkinsidae</taxon>
        <taxon>Perkinsus</taxon>
    </lineage>
</organism>
<evidence type="ECO:0000256" key="3">
    <source>
        <dbReference type="ARBA" id="ARBA00022898"/>
    </source>
</evidence>
<dbReference type="GO" id="GO:0006457">
    <property type="term" value="P:protein folding"/>
    <property type="evidence" value="ECO:0007669"/>
    <property type="project" value="InterPro"/>
</dbReference>
<dbReference type="Gene3D" id="2.40.100.10">
    <property type="entry name" value="Cyclophilin-like"/>
    <property type="match status" value="1"/>
</dbReference>
<feature type="compositionally biased region" description="Basic and acidic residues" evidence="7">
    <location>
        <begin position="902"/>
        <end position="920"/>
    </location>
</feature>
<keyword evidence="4" id="KW-0520">NAD</keyword>